<dbReference type="AlphaFoldDB" id="A0A0F9RGM8"/>
<feature type="transmembrane region" description="Helical" evidence="1">
    <location>
        <begin position="12"/>
        <end position="31"/>
    </location>
</feature>
<proteinExistence type="predicted"/>
<evidence type="ECO:0000313" key="2">
    <source>
        <dbReference type="EMBL" id="KKN48842.1"/>
    </source>
</evidence>
<organism evidence="2">
    <name type="scientific">marine sediment metagenome</name>
    <dbReference type="NCBI Taxonomy" id="412755"/>
    <lineage>
        <taxon>unclassified sequences</taxon>
        <taxon>metagenomes</taxon>
        <taxon>ecological metagenomes</taxon>
    </lineage>
</organism>
<gene>
    <name evidence="2" type="ORF">LCGC14_0648800</name>
</gene>
<protein>
    <submittedName>
        <fullName evidence="2">Uncharacterized protein</fullName>
    </submittedName>
</protein>
<evidence type="ECO:0000256" key="1">
    <source>
        <dbReference type="SAM" id="Phobius"/>
    </source>
</evidence>
<comment type="caution">
    <text evidence="2">The sequence shown here is derived from an EMBL/GenBank/DDBJ whole genome shotgun (WGS) entry which is preliminary data.</text>
</comment>
<reference evidence="2" key="1">
    <citation type="journal article" date="2015" name="Nature">
        <title>Complex archaea that bridge the gap between prokaryotes and eukaryotes.</title>
        <authorList>
            <person name="Spang A."/>
            <person name="Saw J.H."/>
            <person name="Jorgensen S.L."/>
            <person name="Zaremba-Niedzwiedzka K."/>
            <person name="Martijn J."/>
            <person name="Lind A.E."/>
            <person name="van Eijk R."/>
            <person name="Schleper C."/>
            <person name="Guy L."/>
            <person name="Ettema T.J."/>
        </authorList>
    </citation>
    <scope>NUCLEOTIDE SEQUENCE</scope>
</reference>
<sequence>MTDKKALTLIQKIAATSSVAIIVAGIIYWSFQVQSVIELLEMAYG</sequence>
<keyword evidence="1" id="KW-1133">Transmembrane helix</keyword>
<keyword evidence="1" id="KW-0472">Membrane</keyword>
<name>A0A0F9RGM8_9ZZZZ</name>
<dbReference type="EMBL" id="LAZR01001200">
    <property type="protein sequence ID" value="KKN48842.1"/>
    <property type="molecule type" value="Genomic_DNA"/>
</dbReference>
<keyword evidence="1" id="KW-0812">Transmembrane</keyword>
<accession>A0A0F9RGM8</accession>